<dbReference type="GO" id="GO:0043539">
    <property type="term" value="F:protein serine/threonine kinase activator activity"/>
    <property type="evidence" value="ECO:0007669"/>
    <property type="project" value="TreeGrafter"/>
</dbReference>
<evidence type="ECO:0000313" key="2">
    <source>
        <dbReference type="EMBL" id="KAF6147379.1"/>
    </source>
</evidence>
<keyword evidence="3" id="KW-1185">Reference proteome</keyword>
<comment type="caution">
    <text evidence="2">The sequence shown here is derived from an EMBL/GenBank/DDBJ whole genome shotgun (WGS) entry which is preliminary data.</text>
</comment>
<dbReference type="Gene3D" id="1.25.10.10">
    <property type="entry name" value="Leucine-rich Repeat Variant"/>
    <property type="match status" value="2"/>
</dbReference>
<evidence type="ECO:0000313" key="3">
    <source>
        <dbReference type="Proteomes" id="UP000541444"/>
    </source>
</evidence>
<gene>
    <name evidence="2" type="ORF">GIB67_003277</name>
</gene>
<dbReference type="PANTHER" id="PTHR10182:SF3">
    <property type="entry name" value="PROTEIN MO25"/>
    <property type="match status" value="1"/>
</dbReference>
<reference evidence="2 3" key="1">
    <citation type="journal article" date="2020" name="IScience">
        <title>Genome Sequencing of the Endangered Kingdonia uniflora (Circaeasteraceae, Ranunculales) Reveals Potential Mechanisms of Evolutionary Specialization.</title>
        <authorList>
            <person name="Sun Y."/>
            <person name="Deng T."/>
            <person name="Zhang A."/>
            <person name="Moore M.J."/>
            <person name="Landis J.B."/>
            <person name="Lin N."/>
            <person name="Zhang H."/>
            <person name="Zhang X."/>
            <person name="Huang J."/>
            <person name="Zhang X."/>
            <person name="Sun H."/>
            <person name="Wang H."/>
        </authorList>
    </citation>
    <scope>NUCLEOTIDE SEQUENCE [LARGE SCALE GENOMIC DNA]</scope>
    <source>
        <strain evidence="2">TB1705</strain>
        <tissue evidence="2">Leaf</tissue>
    </source>
</reference>
<name>A0A7J7LXP7_9MAGN</name>
<evidence type="ECO:0000256" key="1">
    <source>
        <dbReference type="ARBA" id="ARBA00011012"/>
    </source>
</evidence>
<dbReference type="EMBL" id="JACGCM010001912">
    <property type="protein sequence ID" value="KAF6147379.1"/>
    <property type="molecule type" value="Genomic_DNA"/>
</dbReference>
<comment type="similarity">
    <text evidence="1">Belongs to the Mo25 family.</text>
</comment>
<dbReference type="InterPro" id="IPR011989">
    <property type="entry name" value="ARM-like"/>
</dbReference>
<dbReference type="Proteomes" id="UP000541444">
    <property type="component" value="Unassembled WGS sequence"/>
</dbReference>
<accession>A0A7J7LXP7</accession>
<organism evidence="2 3">
    <name type="scientific">Kingdonia uniflora</name>
    <dbReference type="NCBI Taxonomy" id="39325"/>
    <lineage>
        <taxon>Eukaryota</taxon>
        <taxon>Viridiplantae</taxon>
        <taxon>Streptophyta</taxon>
        <taxon>Embryophyta</taxon>
        <taxon>Tracheophyta</taxon>
        <taxon>Spermatophyta</taxon>
        <taxon>Magnoliopsida</taxon>
        <taxon>Ranunculales</taxon>
        <taxon>Circaeasteraceae</taxon>
        <taxon>Kingdonia</taxon>
    </lineage>
</organism>
<dbReference type="GO" id="GO:0035556">
    <property type="term" value="P:intracellular signal transduction"/>
    <property type="evidence" value="ECO:0007669"/>
    <property type="project" value="TreeGrafter"/>
</dbReference>
<dbReference type="InterPro" id="IPR013878">
    <property type="entry name" value="Mo25"/>
</dbReference>
<sequence>MRQMLSEGVEVEPNAEHVSQLTSEFYKEDVLSLLIHKVPILGWEAKKDLVHFWCIFLRQMDSKDIVLNCGNMLRENIKFPSLVKYILDSSRFELLFKYVELPNFDVASDAFATFKDLLTKHETAISEFLTAHYEEFFEHYEKLLTSENYVTRR</sequence>
<dbReference type="OrthoDB" id="609103at2759"/>
<dbReference type="PANTHER" id="PTHR10182">
    <property type="entry name" value="CALCIUM-BINDING PROTEIN 39-RELATED"/>
    <property type="match status" value="1"/>
</dbReference>
<dbReference type="InterPro" id="IPR016024">
    <property type="entry name" value="ARM-type_fold"/>
</dbReference>
<dbReference type="Pfam" id="PF08569">
    <property type="entry name" value="Mo25"/>
    <property type="match status" value="1"/>
</dbReference>
<proteinExistence type="inferred from homology"/>
<dbReference type="AlphaFoldDB" id="A0A7J7LXP7"/>
<protein>
    <submittedName>
        <fullName evidence="2">Uncharacterized protein</fullName>
    </submittedName>
</protein>
<dbReference type="SUPFAM" id="SSF48371">
    <property type="entry name" value="ARM repeat"/>
    <property type="match status" value="1"/>
</dbReference>